<dbReference type="AlphaFoldDB" id="A0A1G9XBZ7"/>
<dbReference type="RefSeq" id="WP_030430502.1">
    <property type="nucleotide sequence ID" value="NZ_JOEF01000013.1"/>
</dbReference>
<gene>
    <name evidence="3" type="ORF">SAMN04489726_4113</name>
</gene>
<proteinExistence type="predicted"/>
<sequence length="92" mass="10435">MATQQSAELEKHDAHAHHATDPHAEPSEAWGWHGEFPRATRAAGWICAAIMFIMLIGNHKGWNENVWLIVLGSGMVGILLLDKVRRRTSWRR</sequence>
<name>A0A1G9XBZ7_ALLAB</name>
<organism evidence="3 4">
    <name type="scientific">Allokutzneria albata</name>
    <name type="common">Kibdelosporangium albatum</name>
    <dbReference type="NCBI Taxonomy" id="211114"/>
    <lineage>
        <taxon>Bacteria</taxon>
        <taxon>Bacillati</taxon>
        <taxon>Actinomycetota</taxon>
        <taxon>Actinomycetes</taxon>
        <taxon>Pseudonocardiales</taxon>
        <taxon>Pseudonocardiaceae</taxon>
        <taxon>Allokutzneria</taxon>
    </lineage>
</organism>
<protein>
    <recommendedName>
        <fullName evidence="5">DUF2631 domain-containing protein</fullName>
    </recommendedName>
</protein>
<dbReference type="STRING" id="211114.SAMN04489726_4113"/>
<feature type="transmembrane region" description="Helical" evidence="2">
    <location>
        <begin position="42"/>
        <end position="59"/>
    </location>
</feature>
<keyword evidence="4" id="KW-1185">Reference proteome</keyword>
<keyword evidence="2" id="KW-0472">Membrane</keyword>
<evidence type="ECO:0000313" key="4">
    <source>
        <dbReference type="Proteomes" id="UP000183376"/>
    </source>
</evidence>
<dbReference type="InterPro" id="IPR024341">
    <property type="entry name" value="DUF2631"/>
</dbReference>
<keyword evidence="2" id="KW-1133">Transmembrane helix</keyword>
<keyword evidence="2" id="KW-0812">Transmembrane</keyword>
<feature type="compositionally biased region" description="Basic and acidic residues" evidence="1">
    <location>
        <begin position="8"/>
        <end position="26"/>
    </location>
</feature>
<dbReference type="EMBL" id="LT629701">
    <property type="protein sequence ID" value="SDM94258.1"/>
    <property type="molecule type" value="Genomic_DNA"/>
</dbReference>
<evidence type="ECO:0000256" key="2">
    <source>
        <dbReference type="SAM" id="Phobius"/>
    </source>
</evidence>
<dbReference type="Proteomes" id="UP000183376">
    <property type="component" value="Chromosome I"/>
</dbReference>
<dbReference type="Pfam" id="PF10939">
    <property type="entry name" value="DUF2631"/>
    <property type="match status" value="1"/>
</dbReference>
<evidence type="ECO:0000313" key="3">
    <source>
        <dbReference type="EMBL" id="SDM94258.1"/>
    </source>
</evidence>
<feature type="region of interest" description="Disordered" evidence="1">
    <location>
        <begin position="1"/>
        <end position="31"/>
    </location>
</feature>
<evidence type="ECO:0000256" key="1">
    <source>
        <dbReference type="SAM" id="MobiDB-lite"/>
    </source>
</evidence>
<reference evidence="3 4" key="1">
    <citation type="submission" date="2016-10" db="EMBL/GenBank/DDBJ databases">
        <authorList>
            <person name="de Groot N.N."/>
        </authorList>
    </citation>
    <scope>NUCLEOTIDE SEQUENCE [LARGE SCALE GENOMIC DNA]</scope>
    <source>
        <strain evidence="3 4">DSM 44149</strain>
    </source>
</reference>
<accession>A0A1G9XBZ7</accession>
<evidence type="ECO:0008006" key="5">
    <source>
        <dbReference type="Google" id="ProtNLM"/>
    </source>
</evidence>
<dbReference type="eggNOG" id="ENOG5033DTE">
    <property type="taxonomic scope" value="Bacteria"/>
</dbReference>
<feature type="transmembrane region" description="Helical" evidence="2">
    <location>
        <begin position="65"/>
        <end position="82"/>
    </location>
</feature>